<sequence>MEKEKKKVGRKGAAYTLLKAFGTDLVSIGQPFYTSYVEAVKVMVKKIYGCEDRLIFGFDMPRGCDEKSIGILVTTSKVLEIRGKKEGGTYFLWGWPLPQQINFRNAKFFYECNPR</sequence>
<protein>
    <submittedName>
        <fullName evidence="1">Uncharacterized protein</fullName>
    </submittedName>
</protein>
<dbReference type="Proteomes" id="UP000245207">
    <property type="component" value="Unassembled WGS sequence"/>
</dbReference>
<gene>
    <name evidence="1" type="ORF">CTI12_AA488440</name>
</gene>
<proteinExistence type="predicted"/>
<name>A0A2U1LGC8_ARTAN</name>
<organism evidence="1 2">
    <name type="scientific">Artemisia annua</name>
    <name type="common">Sweet wormwood</name>
    <dbReference type="NCBI Taxonomy" id="35608"/>
    <lineage>
        <taxon>Eukaryota</taxon>
        <taxon>Viridiplantae</taxon>
        <taxon>Streptophyta</taxon>
        <taxon>Embryophyta</taxon>
        <taxon>Tracheophyta</taxon>
        <taxon>Spermatophyta</taxon>
        <taxon>Magnoliopsida</taxon>
        <taxon>eudicotyledons</taxon>
        <taxon>Gunneridae</taxon>
        <taxon>Pentapetalae</taxon>
        <taxon>asterids</taxon>
        <taxon>campanulids</taxon>
        <taxon>Asterales</taxon>
        <taxon>Asteraceae</taxon>
        <taxon>Asteroideae</taxon>
        <taxon>Anthemideae</taxon>
        <taxon>Artemisiinae</taxon>
        <taxon>Artemisia</taxon>
    </lineage>
</organism>
<reference evidence="1 2" key="1">
    <citation type="journal article" date="2018" name="Mol. Plant">
        <title>The genome of Artemisia annua provides insight into the evolution of Asteraceae family and artemisinin biosynthesis.</title>
        <authorList>
            <person name="Shen Q."/>
            <person name="Zhang L."/>
            <person name="Liao Z."/>
            <person name="Wang S."/>
            <person name="Yan T."/>
            <person name="Shi P."/>
            <person name="Liu M."/>
            <person name="Fu X."/>
            <person name="Pan Q."/>
            <person name="Wang Y."/>
            <person name="Lv Z."/>
            <person name="Lu X."/>
            <person name="Zhang F."/>
            <person name="Jiang W."/>
            <person name="Ma Y."/>
            <person name="Chen M."/>
            <person name="Hao X."/>
            <person name="Li L."/>
            <person name="Tang Y."/>
            <person name="Lv G."/>
            <person name="Zhou Y."/>
            <person name="Sun X."/>
            <person name="Brodelius P.E."/>
            <person name="Rose J.K.C."/>
            <person name="Tang K."/>
        </authorList>
    </citation>
    <scope>NUCLEOTIDE SEQUENCE [LARGE SCALE GENOMIC DNA]</scope>
    <source>
        <strain evidence="2">cv. Huhao1</strain>
        <tissue evidence="1">Leaf</tissue>
    </source>
</reference>
<evidence type="ECO:0000313" key="1">
    <source>
        <dbReference type="EMBL" id="PWA48055.1"/>
    </source>
</evidence>
<evidence type="ECO:0000313" key="2">
    <source>
        <dbReference type="Proteomes" id="UP000245207"/>
    </source>
</evidence>
<dbReference type="EMBL" id="PKPP01009524">
    <property type="protein sequence ID" value="PWA48055.1"/>
    <property type="molecule type" value="Genomic_DNA"/>
</dbReference>
<comment type="caution">
    <text evidence="1">The sequence shown here is derived from an EMBL/GenBank/DDBJ whole genome shotgun (WGS) entry which is preliminary data.</text>
</comment>
<dbReference type="AlphaFoldDB" id="A0A2U1LGC8"/>
<accession>A0A2U1LGC8</accession>
<keyword evidence="2" id="KW-1185">Reference proteome</keyword>